<dbReference type="PANTHER" id="PTHR43035">
    <property type="entry name" value="FATTY ACID REPRESSION MUTANT PROTEIN 2-RELATED"/>
    <property type="match status" value="1"/>
</dbReference>
<protein>
    <submittedName>
        <fullName evidence="5">Nitroreductase</fullName>
    </submittedName>
</protein>
<dbReference type="InterPro" id="IPR033877">
    <property type="entry name" value="Frm2/Hbn1"/>
</dbReference>
<sequence>MQNFTSLVEKRRTIYHLGNKLPQSKEEINQLIEKVTKDTPSAFNSQSSRVVVLHHDAHQRLWNITLEALKAIVPADNFAATEAKIKSFAAGAGTILYFEDQQVVEDLQEQFSAYAANFPKWSEQAHGITAYAVWLALAEVNIGASLQHYNELIEAAVKAEWNLPEKWALKAQMPFGSIETEADPKAYIDTAARFKVFG</sequence>
<gene>
    <name evidence="5" type="ORF">DC082_09440</name>
</gene>
<keyword evidence="2" id="KW-0963">Cytoplasm</keyword>
<keyword evidence="3" id="KW-0560">Oxidoreductase</keyword>
<dbReference type="CDD" id="cd02140">
    <property type="entry name" value="Frm2-like"/>
    <property type="match status" value="1"/>
</dbReference>
<comment type="caution">
    <text evidence="5">The sequence shown here is derived from an EMBL/GenBank/DDBJ whole genome shotgun (WGS) entry which is preliminary data.</text>
</comment>
<proteinExistence type="predicted"/>
<evidence type="ECO:0000313" key="6">
    <source>
        <dbReference type="Proteomes" id="UP000244948"/>
    </source>
</evidence>
<evidence type="ECO:0000256" key="2">
    <source>
        <dbReference type="ARBA" id="ARBA00022490"/>
    </source>
</evidence>
<dbReference type="InterPro" id="IPR000415">
    <property type="entry name" value="Nitroreductase-like"/>
</dbReference>
<evidence type="ECO:0000256" key="3">
    <source>
        <dbReference type="ARBA" id="ARBA00023002"/>
    </source>
</evidence>
<dbReference type="InterPro" id="IPR029479">
    <property type="entry name" value="Nitroreductase"/>
</dbReference>
<evidence type="ECO:0000259" key="4">
    <source>
        <dbReference type="Pfam" id="PF00881"/>
    </source>
</evidence>
<evidence type="ECO:0000313" key="5">
    <source>
        <dbReference type="EMBL" id="PWD82372.1"/>
    </source>
</evidence>
<dbReference type="FunFam" id="3.40.109.10:FF:000001">
    <property type="entry name" value="Nitroreductase family"/>
    <property type="match status" value="1"/>
</dbReference>
<keyword evidence="6" id="KW-1185">Reference proteome</keyword>
<dbReference type="RefSeq" id="WP_109236763.1">
    <property type="nucleotide sequence ID" value="NZ_BMXZ01000005.1"/>
</dbReference>
<dbReference type="SUPFAM" id="SSF55469">
    <property type="entry name" value="FMN-dependent nitroreductase-like"/>
    <property type="match status" value="1"/>
</dbReference>
<dbReference type="Gene3D" id="3.40.109.10">
    <property type="entry name" value="NADH Oxidase"/>
    <property type="match status" value="1"/>
</dbReference>
<dbReference type="GO" id="GO:0005737">
    <property type="term" value="C:cytoplasm"/>
    <property type="evidence" value="ECO:0007669"/>
    <property type="project" value="UniProtKB-SubCell"/>
</dbReference>
<accession>A0A2U2AI80</accession>
<dbReference type="GO" id="GO:0034599">
    <property type="term" value="P:cellular response to oxidative stress"/>
    <property type="evidence" value="ECO:0007669"/>
    <property type="project" value="InterPro"/>
</dbReference>
<dbReference type="PANTHER" id="PTHR43035:SF1">
    <property type="entry name" value="FATTY ACID REPRESSION MUTANT PROTEIN 2-RELATED"/>
    <property type="match status" value="1"/>
</dbReference>
<evidence type="ECO:0000256" key="1">
    <source>
        <dbReference type="ARBA" id="ARBA00004496"/>
    </source>
</evidence>
<organism evidence="5 6">
    <name type="scientific">Ignatzschineria indica</name>
    <dbReference type="NCBI Taxonomy" id="472583"/>
    <lineage>
        <taxon>Bacteria</taxon>
        <taxon>Pseudomonadati</taxon>
        <taxon>Pseudomonadota</taxon>
        <taxon>Gammaproteobacteria</taxon>
        <taxon>Cardiobacteriales</taxon>
        <taxon>Ignatzschineriaceae</taxon>
        <taxon>Ignatzschineria</taxon>
    </lineage>
</organism>
<dbReference type="EMBL" id="QEWR01000006">
    <property type="protein sequence ID" value="PWD82372.1"/>
    <property type="molecule type" value="Genomic_DNA"/>
</dbReference>
<reference evidence="5 6" key="1">
    <citation type="journal article" date="2018" name="Genome Announc.">
        <title>Ignatzschineria cameli sp. nov., isolated from necrotic foot tissue of dromedaries (Camelus dromedarius) and associated maggots (Wohlfahrtia species) in Dubai.</title>
        <authorList>
            <person name="Tsang C.C."/>
            <person name="Tang J.Y."/>
            <person name="Fong J.Y."/>
            <person name="Kinne J."/>
            <person name="Lee H.H."/>
            <person name="Joseph M."/>
            <person name="Jose S."/>
            <person name="Schuster R.K."/>
            <person name="Tang Y."/>
            <person name="Sivakumar S."/>
            <person name="Chen J.H."/>
            <person name="Teng J.L."/>
            <person name="Lau S.K."/>
            <person name="Wernery U."/>
            <person name="Woo P.C."/>
        </authorList>
    </citation>
    <scope>NUCLEOTIDE SEQUENCE [LARGE SCALE GENOMIC DNA]</scope>
    <source>
        <strain evidence="5 6">KCTC 22643</strain>
    </source>
</reference>
<dbReference type="AlphaFoldDB" id="A0A2U2AI80"/>
<comment type="subcellular location">
    <subcellularLocation>
        <location evidence="1">Cytoplasm</location>
    </subcellularLocation>
</comment>
<dbReference type="Proteomes" id="UP000244948">
    <property type="component" value="Unassembled WGS sequence"/>
</dbReference>
<dbReference type="GO" id="GO:0016491">
    <property type="term" value="F:oxidoreductase activity"/>
    <property type="evidence" value="ECO:0007669"/>
    <property type="project" value="UniProtKB-KW"/>
</dbReference>
<name>A0A2U2AI80_9GAMM</name>
<dbReference type="Pfam" id="PF00881">
    <property type="entry name" value="Nitroreductase"/>
    <property type="match status" value="1"/>
</dbReference>
<feature type="domain" description="Nitroreductase" evidence="4">
    <location>
        <begin position="9"/>
        <end position="176"/>
    </location>
</feature>